<feature type="transmembrane region" description="Helical" evidence="8">
    <location>
        <begin position="176"/>
        <end position="194"/>
    </location>
</feature>
<protein>
    <submittedName>
        <fullName evidence="10">PPP family 3-phenylpropionic acid transporter</fullName>
    </submittedName>
</protein>
<feature type="transmembrane region" description="Helical" evidence="8">
    <location>
        <begin position="215"/>
        <end position="232"/>
    </location>
</feature>
<accession>A0ABS4FWT0</accession>
<dbReference type="Gene3D" id="1.20.1250.20">
    <property type="entry name" value="MFS general substrate transporter like domains"/>
    <property type="match status" value="2"/>
</dbReference>
<gene>
    <name evidence="10" type="ORF">J2Z32_003594</name>
</gene>
<evidence type="ECO:0000256" key="4">
    <source>
        <dbReference type="ARBA" id="ARBA00022519"/>
    </source>
</evidence>
<dbReference type="InterPro" id="IPR024989">
    <property type="entry name" value="MFS_assoc_dom"/>
</dbReference>
<keyword evidence="7 8" id="KW-0472">Membrane</keyword>
<evidence type="ECO:0000256" key="7">
    <source>
        <dbReference type="ARBA" id="ARBA00023136"/>
    </source>
</evidence>
<feature type="transmembrane region" description="Helical" evidence="8">
    <location>
        <begin position="280"/>
        <end position="299"/>
    </location>
</feature>
<evidence type="ECO:0000313" key="11">
    <source>
        <dbReference type="Proteomes" id="UP001519272"/>
    </source>
</evidence>
<dbReference type="PANTHER" id="PTHR23522:SF10">
    <property type="entry name" value="3-PHENYLPROPIONIC ACID TRANSPORTER-RELATED"/>
    <property type="match status" value="1"/>
</dbReference>
<dbReference type="EMBL" id="JAGGKG010000020">
    <property type="protein sequence ID" value="MBP1906929.1"/>
    <property type="molecule type" value="Genomic_DNA"/>
</dbReference>
<dbReference type="Pfam" id="PF12832">
    <property type="entry name" value="MFS_1_like"/>
    <property type="match status" value="1"/>
</dbReference>
<evidence type="ECO:0000313" key="10">
    <source>
        <dbReference type="EMBL" id="MBP1906929.1"/>
    </source>
</evidence>
<dbReference type="PANTHER" id="PTHR23522">
    <property type="entry name" value="BLL5896 PROTEIN"/>
    <property type="match status" value="1"/>
</dbReference>
<keyword evidence="2" id="KW-0813">Transport</keyword>
<reference evidence="10 11" key="1">
    <citation type="submission" date="2021-03" db="EMBL/GenBank/DDBJ databases">
        <title>Genomic Encyclopedia of Type Strains, Phase IV (KMG-IV): sequencing the most valuable type-strain genomes for metagenomic binning, comparative biology and taxonomic classification.</title>
        <authorList>
            <person name="Goeker M."/>
        </authorList>
    </citation>
    <scope>NUCLEOTIDE SEQUENCE [LARGE SCALE GENOMIC DNA]</scope>
    <source>
        <strain evidence="10 11">DSM 14349</strain>
    </source>
</reference>
<evidence type="ECO:0000256" key="1">
    <source>
        <dbReference type="ARBA" id="ARBA00004429"/>
    </source>
</evidence>
<name>A0ABS4FWT0_9BACL</name>
<feature type="transmembrane region" description="Helical" evidence="8">
    <location>
        <begin position="88"/>
        <end position="105"/>
    </location>
</feature>
<organism evidence="10 11">
    <name type="scientific">Paenibacillus turicensis</name>
    <dbReference type="NCBI Taxonomy" id="160487"/>
    <lineage>
        <taxon>Bacteria</taxon>
        <taxon>Bacillati</taxon>
        <taxon>Bacillota</taxon>
        <taxon>Bacilli</taxon>
        <taxon>Bacillales</taxon>
        <taxon>Paenibacillaceae</taxon>
        <taxon>Paenibacillus</taxon>
    </lineage>
</organism>
<feature type="transmembrane region" description="Helical" evidence="8">
    <location>
        <begin position="54"/>
        <end position="76"/>
    </location>
</feature>
<evidence type="ECO:0000256" key="2">
    <source>
        <dbReference type="ARBA" id="ARBA00022448"/>
    </source>
</evidence>
<feature type="transmembrane region" description="Helical" evidence="8">
    <location>
        <begin position="252"/>
        <end position="273"/>
    </location>
</feature>
<keyword evidence="5 8" id="KW-0812">Transmembrane</keyword>
<proteinExistence type="predicted"/>
<comment type="caution">
    <text evidence="10">The sequence shown here is derived from an EMBL/GenBank/DDBJ whole genome shotgun (WGS) entry which is preliminary data.</text>
</comment>
<keyword evidence="6 8" id="KW-1133">Transmembrane helix</keyword>
<feature type="transmembrane region" description="Helical" evidence="8">
    <location>
        <begin position="21"/>
        <end position="48"/>
    </location>
</feature>
<evidence type="ECO:0000259" key="9">
    <source>
        <dbReference type="Pfam" id="PF12832"/>
    </source>
</evidence>
<feature type="transmembrane region" description="Helical" evidence="8">
    <location>
        <begin position="375"/>
        <end position="397"/>
    </location>
</feature>
<dbReference type="InterPro" id="IPR036259">
    <property type="entry name" value="MFS_trans_sf"/>
</dbReference>
<dbReference type="Proteomes" id="UP001519272">
    <property type="component" value="Unassembled WGS sequence"/>
</dbReference>
<dbReference type="SUPFAM" id="SSF103473">
    <property type="entry name" value="MFS general substrate transporter"/>
    <property type="match status" value="1"/>
</dbReference>
<sequence>MHCMKGMGYLFLSKSNKKPYGSLFTLEILNFAIYGNMVLFAAFFQVYLHEIGMGILEIGSLLALGPLVSLIAHPFWRQLTDQYSNVKLSLFLMLLGLVVTGYFVFTVHTYYMLYVSIALLYFFQSALMSQSNNVTLSYIDNNNDKFASYRLWGSLGWGITAIVTGIILDYYEMDKLFYIFIVLLSIAIIMVLSLPKSNSTPITPWFKARDIKQVLRYKYFVSFICLSMLVVIPNTVNVIYMPLYILDLGGSYVQIGAAIFLSTILEIAVFVLLKRLLKHKITYLMGSIVVVSLLFTIRWQLMSFATLPVQIIFIQLLHTVTYGGYFYVGTLLTALFVPRPLRSSGQAVYAFALSGLATIIAAFLGGWIFENLGGVLMYKFGSFSSLLGGIGLAAMWYRIYKNGYKPIIKHEIM</sequence>
<keyword evidence="4" id="KW-0997">Cell inner membrane</keyword>
<evidence type="ECO:0000256" key="6">
    <source>
        <dbReference type="ARBA" id="ARBA00022989"/>
    </source>
</evidence>
<feature type="domain" description="Major facilitator superfamily associated" evidence="9">
    <location>
        <begin position="25"/>
        <end position="379"/>
    </location>
</feature>
<evidence type="ECO:0000256" key="5">
    <source>
        <dbReference type="ARBA" id="ARBA00022692"/>
    </source>
</evidence>
<feature type="transmembrane region" description="Helical" evidence="8">
    <location>
        <begin position="111"/>
        <end position="128"/>
    </location>
</feature>
<evidence type="ECO:0000256" key="8">
    <source>
        <dbReference type="SAM" id="Phobius"/>
    </source>
</evidence>
<evidence type="ECO:0000256" key="3">
    <source>
        <dbReference type="ARBA" id="ARBA00022475"/>
    </source>
</evidence>
<feature type="transmembrane region" description="Helical" evidence="8">
    <location>
        <begin position="149"/>
        <end position="170"/>
    </location>
</feature>
<comment type="subcellular location">
    <subcellularLocation>
        <location evidence="1">Cell inner membrane</location>
        <topology evidence="1">Multi-pass membrane protein</topology>
    </subcellularLocation>
</comment>
<feature type="transmembrane region" description="Helical" evidence="8">
    <location>
        <begin position="311"/>
        <end position="336"/>
    </location>
</feature>
<keyword evidence="3" id="KW-1003">Cell membrane</keyword>
<feature type="transmembrane region" description="Helical" evidence="8">
    <location>
        <begin position="348"/>
        <end position="369"/>
    </location>
</feature>
<dbReference type="RefSeq" id="WP_342453975.1">
    <property type="nucleotide sequence ID" value="NZ_JAGGKG010000020.1"/>
</dbReference>
<keyword evidence="11" id="KW-1185">Reference proteome</keyword>